<evidence type="ECO:0000313" key="2">
    <source>
        <dbReference type="EMBL" id="KLT42808.1"/>
    </source>
</evidence>
<proteinExistence type="predicted"/>
<keyword evidence="3" id="KW-1185">Reference proteome</keyword>
<sequence length="304" mass="32585">MAAKAGPSKRAASPKKAKTAMNSASASEASDSESVDSNDIDEAVVETPRPAKAARRGAALPRYQPPIGMDPVAVSTSFKDSPFEYDALTKKGVELWAIRVPADFKVSRLSSLALERPSKKGVRGRLERSSGSYTLQTAEDGDGIGAEMAGMRLLVPNMKAGGKLMRAPGMISRRLILAPTDDKAQGTAYTPPPKVQRTQPEEKLKFRNRAYGFDTPGPSEKAKARDGGAVAATASPTQAAVVHAEEDAPKSLSQPTSSQKEKKARKEKEGKKDKEKNAVKVEKEGKKRKSEGESPKKKKKIKAE</sequence>
<dbReference type="Gene3D" id="6.20.250.70">
    <property type="match status" value="1"/>
</dbReference>
<dbReference type="OrthoDB" id="76224at2759"/>
<evidence type="ECO:0008006" key="4">
    <source>
        <dbReference type="Google" id="ProtNLM"/>
    </source>
</evidence>
<dbReference type="InterPro" id="IPR013240">
    <property type="entry name" value="DNA-dir_RNA_pol1_su_RPA34"/>
</dbReference>
<accession>A0A0J0XNY2</accession>
<feature type="compositionally biased region" description="Low complexity" evidence="1">
    <location>
        <begin position="48"/>
        <end position="62"/>
    </location>
</feature>
<dbReference type="RefSeq" id="XP_018279299.1">
    <property type="nucleotide sequence ID" value="XM_018422992.1"/>
</dbReference>
<dbReference type="PANTHER" id="PTHR28155">
    <property type="entry name" value="ACR243WP"/>
    <property type="match status" value="1"/>
</dbReference>
<evidence type="ECO:0000313" key="3">
    <source>
        <dbReference type="Proteomes" id="UP000053611"/>
    </source>
</evidence>
<feature type="region of interest" description="Disordered" evidence="1">
    <location>
        <begin position="1"/>
        <end position="63"/>
    </location>
</feature>
<dbReference type="Pfam" id="PF08208">
    <property type="entry name" value="RNA_polI_A34"/>
    <property type="match status" value="1"/>
</dbReference>
<feature type="compositionally biased region" description="Low complexity" evidence="1">
    <location>
        <begin position="1"/>
        <end position="11"/>
    </location>
</feature>
<dbReference type="Proteomes" id="UP000053611">
    <property type="component" value="Unassembled WGS sequence"/>
</dbReference>
<organism evidence="2 3">
    <name type="scientific">Cutaneotrichosporon oleaginosum</name>
    <dbReference type="NCBI Taxonomy" id="879819"/>
    <lineage>
        <taxon>Eukaryota</taxon>
        <taxon>Fungi</taxon>
        <taxon>Dikarya</taxon>
        <taxon>Basidiomycota</taxon>
        <taxon>Agaricomycotina</taxon>
        <taxon>Tremellomycetes</taxon>
        <taxon>Trichosporonales</taxon>
        <taxon>Trichosporonaceae</taxon>
        <taxon>Cutaneotrichosporon</taxon>
    </lineage>
</organism>
<feature type="compositionally biased region" description="Low complexity" evidence="1">
    <location>
        <begin position="229"/>
        <end position="242"/>
    </location>
</feature>
<dbReference type="EMBL" id="KQ087201">
    <property type="protein sequence ID" value="KLT42808.1"/>
    <property type="molecule type" value="Genomic_DNA"/>
</dbReference>
<dbReference type="PANTHER" id="PTHR28155:SF1">
    <property type="entry name" value="DNA-DIRECTED RNA POLYMERASE I SUBUNIT RPA34.5-DOMAIN-CONTAINING PROTEIN"/>
    <property type="match status" value="1"/>
</dbReference>
<feature type="compositionally biased region" description="Acidic residues" evidence="1">
    <location>
        <begin position="30"/>
        <end position="44"/>
    </location>
</feature>
<feature type="region of interest" description="Disordered" evidence="1">
    <location>
        <begin position="182"/>
        <end position="304"/>
    </location>
</feature>
<evidence type="ECO:0000256" key="1">
    <source>
        <dbReference type="SAM" id="MobiDB-lite"/>
    </source>
</evidence>
<feature type="compositionally biased region" description="Basic and acidic residues" evidence="1">
    <location>
        <begin position="259"/>
        <end position="295"/>
    </location>
</feature>
<dbReference type="GeneID" id="28983595"/>
<dbReference type="GO" id="GO:0006360">
    <property type="term" value="P:transcription by RNA polymerase I"/>
    <property type="evidence" value="ECO:0007669"/>
    <property type="project" value="InterPro"/>
</dbReference>
<protein>
    <recommendedName>
        <fullName evidence="4">DNA-directed RNA polymerase I subunit RPA34.5-domain-containing protein</fullName>
    </recommendedName>
</protein>
<feature type="compositionally biased region" description="Low complexity" evidence="1">
    <location>
        <begin position="19"/>
        <end position="29"/>
    </location>
</feature>
<reference evidence="2 3" key="1">
    <citation type="submission" date="2015-03" db="EMBL/GenBank/DDBJ databases">
        <title>Genomics and transcriptomics of the oil-accumulating basidiomycete yeast T. oleaginosus allow insights into substrate utilization and the diverse evolutionary trajectories of mating systems in fungi.</title>
        <authorList>
            <consortium name="DOE Joint Genome Institute"/>
            <person name="Kourist R."/>
            <person name="Kracht O."/>
            <person name="Bracharz F."/>
            <person name="Lipzen A."/>
            <person name="Nolan M."/>
            <person name="Ohm R."/>
            <person name="Grigoriev I."/>
            <person name="Sun S."/>
            <person name="Heitman J."/>
            <person name="Bruck T."/>
            <person name="Nowrousian M."/>
        </authorList>
    </citation>
    <scope>NUCLEOTIDE SEQUENCE [LARGE SCALE GENOMIC DNA]</scope>
    <source>
        <strain evidence="2 3">IBC0246</strain>
    </source>
</reference>
<gene>
    <name evidence="2" type="ORF">CC85DRAFT_285154</name>
</gene>
<dbReference type="AlphaFoldDB" id="A0A0J0XNY2"/>
<name>A0A0J0XNY2_9TREE</name>
<dbReference type="InterPro" id="IPR053263">
    <property type="entry name" value="Euk_RPA34_RNAP_subunit"/>
</dbReference>